<dbReference type="InterPro" id="IPR014254">
    <property type="entry name" value="Spore_coat_YutH"/>
</dbReference>
<comment type="caution">
    <text evidence="1">The sequence shown here is derived from an EMBL/GenBank/DDBJ whole genome shotgun (WGS) entry which is preliminary data.</text>
</comment>
<dbReference type="InterPro" id="IPR011009">
    <property type="entry name" value="Kinase-like_dom_sf"/>
</dbReference>
<organism evidence="1 2">
    <name type="scientific">Bacillus mesophilus</name>
    <dbReference type="NCBI Taxonomy" id="1808955"/>
    <lineage>
        <taxon>Bacteria</taxon>
        <taxon>Bacillati</taxon>
        <taxon>Bacillota</taxon>
        <taxon>Bacilli</taxon>
        <taxon>Bacillales</taxon>
        <taxon>Bacillaceae</taxon>
        <taxon>Bacillus</taxon>
    </lineage>
</organism>
<evidence type="ECO:0000313" key="2">
    <source>
        <dbReference type="Proteomes" id="UP000481043"/>
    </source>
</evidence>
<dbReference type="InterPro" id="IPR047175">
    <property type="entry name" value="CotS-like"/>
</dbReference>
<dbReference type="PANTHER" id="PTHR39179">
    <property type="entry name" value="SPORE COAT PROTEIN I"/>
    <property type="match status" value="1"/>
</dbReference>
<protein>
    <submittedName>
        <fullName evidence="1">Spore coat protein YutH</fullName>
    </submittedName>
</protein>
<keyword evidence="1" id="KW-0946">Virion</keyword>
<gene>
    <name evidence="1" type="primary">yutH</name>
    <name evidence="1" type="ORF">G4D63_10205</name>
</gene>
<keyword evidence="2" id="KW-1185">Reference proteome</keyword>
<sequence length="334" mass="39920">MNQHLQSLYNLNCNKSGIFRSYDTFKSRDSSYLLVPVSHLEGNEIEEMAQLGDYFLHKGDQQIAGIVKNKRGEVVSKAEDSLFVLLKCPYEIDTRQRQHTVGLELAKFHRRGKRIPFPVQSLVRIGQWKTLWEKRLDQLEQFWAMKVKSQPNGQFEKLFAESFPYYVGVTENAIQYLVDTELDEQPTEVDGGTVCHHRFFSSCWDFSQYMRLPTDWVYDHPSRDLVEWVRSSYWNNHRTMESLHAFVNDYESINPLSPFSWRLFYSRLLFPVHYFECIEGYYKSDNEEEQANRLHELQDMLNKTDDYENYLKDVHFYISYRTRKRDLPKLHWIG</sequence>
<name>A0A6M0Q6W3_9BACI</name>
<dbReference type="GO" id="GO:0042601">
    <property type="term" value="C:endospore-forming forespore"/>
    <property type="evidence" value="ECO:0007669"/>
    <property type="project" value="TreeGrafter"/>
</dbReference>
<dbReference type="NCBIfam" id="TIGR02905">
    <property type="entry name" value="spore_yutH"/>
    <property type="match status" value="1"/>
</dbReference>
<dbReference type="PANTHER" id="PTHR39179:SF2">
    <property type="entry name" value="ENDOSPORE COAT-ASSOCIATED PROTEIN YUTH"/>
    <property type="match status" value="1"/>
</dbReference>
<accession>A0A6M0Q6W3</accession>
<evidence type="ECO:0000313" key="1">
    <source>
        <dbReference type="EMBL" id="NEY72096.1"/>
    </source>
</evidence>
<keyword evidence="1" id="KW-0167">Capsid protein</keyword>
<reference evidence="1 2" key="1">
    <citation type="submission" date="2020-02" db="EMBL/GenBank/DDBJ databases">
        <title>Bacillus aquiflavi sp. nov., isolated from yellow water of strong flavor Chinese baijiu in Yibin region of China.</title>
        <authorList>
            <person name="Xie J."/>
        </authorList>
    </citation>
    <scope>NUCLEOTIDE SEQUENCE [LARGE SCALE GENOMIC DNA]</scope>
    <source>
        <strain evidence="1 2">SA4</strain>
    </source>
</reference>
<dbReference type="AlphaFoldDB" id="A0A6M0Q6W3"/>
<dbReference type="EMBL" id="JAAIWM010000003">
    <property type="protein sequence ID" value="NEY72096.1"/>
    <property type="molecule type" value="Genomic_DNA"/>
</dbReference>
<dbReference type="RefSeq" id="WP_163179568.1">
    <property type="nucleotide sequence ID" value="NZ_JAAIWM010000003.1"/>
</dbReference>
<dbReference type="SUPFAM" id="SSF56112">
    <property type="entry name" value="Protein kinase-like (PK-like)"/>
    <property type="match status" value="1"/>
</dbReference>
<dbReference type="Proteomes" id="UP000481043">
    <property type="component" value="Unassembled WGS sequence"/>
</dbReference>
<dbReference type="Gene3D" id="3.90.1200.10">
    <property type="match status" value="1"/>
</dbReference>
<proteinExistence type="predicted"/>